<dbReference type="AlphaFoldDB" id="A0A919MVI0"/>
<comment type="caution">
    <text evidence="1">The sequence shown here is derived from an EMBL/GenBank/DDBJ whole genome shotgun (WGS) entry which is preliminary data.</text>
</comment>
<dbReference type="RefSeq" id="WP_203790179.1">
    <property type="nucleotide sequence ID" value="NZ_BOMV01000104.1"/>
</dbReference>
<protein>
    <recommendedName>
        <fullName evidence="3">S-adenosyl methyltransferase</fullName>
    </recommendedName>
</protein>
<dbReference type="SUPFAM" id="SSF53335">
    <property type="entry name" value="S-adenosyl-L-methionine-dependent methyltransferases"/>
    <property type="match status" value="1"/>
</dbReference>
<accession>A0A919MVI0</accession>
<dbReference type="Gene3D" id="3.40.50.150">
    <property type="entry name" value="Vaccinia Virus protein VP39"/>
    <property type="match status" value="1"/>
</dbReference>
<evidence type="ECO:0000313" key="2">
    <source>
        <dbReference type="Proteomes" id="UP000636960"/>
    </source>
</evidence>
<evidence type="ECO:0000313" key="1">
    <source>
        <dbReference type="EMBL" id="GIF01437.1"/>
    </source>
</evidence>
<sequence length="274" mass="29732">MTEATARDGLSDFDPHTPNVARMYDYYLGGKDNFAADREAAEKALSVAPELRAGAAEVRKFLARTVRYVANSGIRQFLDLGCGLPTRGNVHEIAQSVAPEARVVYVDNDATVITHARALLETNPLTKVVQADVREPKELLSRPEVRGLLDLTAPVAVLAVAVLHLLPDDEEVLRIVGVLREAMAPGSYFVLAHAVGDLRPEVTSKLATLYTQSTRIQGPSRPNLRGQAEVAQYLDGLELVAPGLVPLPEWRPEPGAEWPHATPIWTVGGVGRKI</sequence>
<dbReference type="Pfam" id="PF04672">
    <property type="entry name" value="Methyltransf_19"/>
    <property type="match status" value="1"/>
</dbReference>
<dbReference type="EMBL" id="BOMV01000104">
    <property type="protein sequence ID" value="GIF01437.1"/>
    <property type="molecule type" value="Genomic_DNA"/>
</dbReference>
<organism evidence="1 2">
    <name type="scientific">Paractinoplanes rishiriensis</name>
    <dbReference type="NCBI Taxonomy" id="1050105"/>
    <lineage>
        <taxon>Bacteria</taxon>
        <taxon>Bacillati</taxon>
        <taxon>Actinomycetota</taxon>
        <taxon>Actinomycetes</taxon>
        <taxon>Micromonosporales</taxon>
        <taxon>Micromonosporaceae</taxon>
        <taxon>Paractinoplanes</taxon>
    </lineage>
</organism>
<keyword evidence="2" id="KW-1185">Reference proteome</keyword>
<evidence type="ECO:0008006" key="3">
    <source>
        <dbReference type="Google" id="ProtNLM"/>
    </source>
</evidence>
<name>A0A919MVI0_9ACTN</name>
<gene>
    <name evidence="1" type="ORF">Ari01nite_89010</name>
</gene>
<reference evidence="1" key="1">
    <citation type="submission" date="2021-01" db="EMBL/GenBank/DDBJ databases">
        <title>Whole genome shotgun sequence of Actinoplanes rishiriensis NBRC 108556.</title>
        <authorList>
            <person name="Komaki H."/>
            <person name="Tamura T."/>
        </authorList>
    </citation>
    <scope>NUCLEOTIDE SEQUENCE</scope>
    <source>
        <strain evidence="1">NBRC 108556</strain>
    </source>
</reference>
<proteinExistence type="predicted"/>
<dbReference type="InterPro" id="IPR029063">
    <property type="entry name" value="SAM-dependent_MTases_sf"/>
</dbReference>
<dbReference type="InterPro" id="IPR006764">
    <property type="entry name" value="SAM_dep_MeTrfase_SAV2177_type"/>
</dbReference>
<dbReference type="Proteomes" id="UP000636960">
    <property type="component" value="Unassembled WGS sequence"/>
</dbReference>
<dbReference type="PIRSF" id="PIRSF017393">
    <property type="entry name" value="MTase_SAV2177"/>
    <property type="match status" value="1"/>
</dbReference>